<keyword evidence="1" id="KW-0378">Hydrolase</keyword>
<organism evidence="1">
    <name type="scientific">Saccharopolyspora sp</name>
    <dbReference type="NCBI Taxonomy" id="33915"/>
    <lineage>
        <taxon>Bacteria</taxon>
        <taxon>Bacillati</taxon>
        <taxon>Actinomycetota</taxon>
        <taxon>Actinomycetes</taxon>
        <taxon>Pseudonocardiales</taxon>
        <taxon>Pseudonocardiaceae</taxon>
        <taxon>Saccharopolyspora</taxon>
    </lineage>
</organism>
<reference evidence="1" key="1">
    <citation type="journal article" date="1998" name="Mol. Gen. Genet.">
        <title>Cloning and expression of the ApaLI, NspI, NspHI, SacI, ScaI, and SapI restriction-modification systems in Escherichia coli.</title>
        <authorList>
            <person name="Xu S.Y."/>
            <person name="Xiao J.P."/>
            <person name="Ettwiller L."/>
            <person name="Holden M."/>
            <person name="Aliotta J."/>
            <person name="Poh C.L."/>
            <person name="Dalton M."/>
            <person name="Robinson D.P."/>
            <person name="Petronzio T.R."/>
            <person name="Moran L."/>
            <person name="Ganatra M."/>
            <person name="Ware J."/>
            <person name="Slatko B."/>
            <person name="Benner J."/>
        </authorList>
    </citation>
    <scope>NUCLEOTIDE SEQUENCE</scope>
</reference>
<name>O52712_9PSEU</name>
<dbReference type="Gene3D" id="1.10.30.50">
    <property type="match status" value="1"/>
</dbReference>
<dbReference type="GO" id="GO:0004519">
    <property type="term" value="F:endonuclease activity"/>
    <property type="evidence" value="ECO:0007669"/>
    <property type="project" value="UniProtKB-KW"/>
</dbReference>
<gene>
    <name evidence="1" type="primary">sapIR</name>
</gene>
<sequence>MRRLATQRREDAYKSNRDYQTVHEAQSLRVNSTDDDNLSLFLLKDISPREDSKNIVGFGGFVKPEIATTMALTLTTDIDKQIKSVPLSSNWNRISIVAKFASNPSVSITLGFDQTPWVDFWGINSDDIGLSFVSDAVPLEMSMIDSIHIAPETLYLDHSSACLLDIDPVESTRFKTGHGDPLSLKKCSYCGRLLPIDLERPGKLSFHKHRAKITNHQNECRSCKKWRINNSFNPMRTIDQLNESALITRERKIFLQEPEILQEIKDRTGAGLKSQVWERFHRKCFNCRKDLKLSEVQLDHTRPLAYLWPIDEHATCLCAQCNNTKKDRFPVDFYSEQQIRELSDICGLPYQDLCARSLNLDQLDRIERNIAEFSKEWDVRTFASTARRISEVYPARDLFETLKKESESAYNKIIEKLKERPDALLDEALPLD</sequence>
<proteinExistence type="predicted"/>
<reference evidence="1" key="2">
    <citation type="submission" date="2005-03" db="EMBL/GenBank/DDBJ databases">
        <authorList>
            <person name="Xu S.-Y."/>
            <person name="Xiao J.-P."/>
            <person name="Poh C.L."/>
            <person name="Maunus R.E."/>
        </authorList>
    </citation>
    <scope>NUCLEOTIDE SEQUENCE</scope>
</reference>
<keyword evidence="1" id="KW-0255">Endonuclease</keyword>
<dbReference type="PRO" id="PR:O52712"/>
<accession>O52712</accession>
<protein>
    <submittedName>
        <fullName evidence="1">SapI restriction endonuclease</fullName>
    </submittedName>
</protein>
<evidence type="ECO:0000313" key="1">
    <source>
        <dbReference type="EMBL" id="AAC97184.2"/>
    </source>
</evidence>
<dbReference type="AlphaFoldDB" id="O52712"/>
<dbReference type="EMBL" id="AF045021">
    <property type="protein sequence ID" value="AAC97184.2"/>
    <property type="molecule type" value="Genomic_DNA"/>
</dbReference>
<keyword evidence="1" id="KW-0540">Nuclease</keyword>